<keyword evidence="1" id="KW-1133">Transmembrane helix</keyword>
<evidence type="ECO:0000313" key="3">
    <source>
        <dbReference type="Proteomes" id="UP001108089"/>
    </source>
</evidence>
<feature type="transmembrane region" description="Helical" evidence="1">
    <location>
        <begin position="144"/>
        <end position="166"/>
    </location>
</feature>
<name>A0ABS9DMZ0_9ACTN</name>
<keyword evidence="1" id="KW-0812">Transmembrane</keyword>
<organism evidence="2 3">
    <name type="scientific">Gordonia tangerina</name>
    <dbReference type="NCBI Taxonomy" id="2911060"/>
    <lineage>
        <taxon>Bacteria</taxon>
        <taxon>Bacillati</taxon>
        <taxon>Actinomycetota</taxon>
        <taxon>Actinomycetes</taxon>
        <taxon>Mycobacteriales</taxon>
        <taxon>Gordoniaceae</taxon>
        <taxon>Gordonia</taxon>
    </lineage>
</organism>
<protein>
    <recommendedName>
        <fullName evidence="4">Integral membrane protein</fullName>
    </recommendedName>
</protein>
<keyword evidence="1" id="KW-0472">Membrane</keyword>
<gene>
    <name evidence="2" type="ORF">L1892_19360</name>
</gene>
<feature type="transmembrane region" description="Helical" evidence="1">
    <location>
        <begin position="31"/>
        <end position="52"/>
    </location>
</feature>
<keyword evidence="3" id="KW-1185">Reference proteome</keyword>
<proteinExistence type="predicted"/>
<evidence type="ECO:0008006" key="4">
    <source>
        <dbReference type="Google" id="ProtNLM"/>
    </source>
</evidence>
<evidence type="ECO:0000256" key="1">
    <source>
        <dbReference type="SAM" id="Phobius"/>
    </source>
</evidence>
<evidence type="ECO:0000313" key="2">
    <source>
        <dbReference type="EMBL" id="MCF3940532.1"/>
    </source>
</evidence>
<dbReference type="EMBL" id="JAKGCU010000022">
    <property type="protein sequence ID" value="MCF3940532.1"/>
    <property type="molecule type" value="Genomic_DNA"/>
</dbReference>
<dbReference type="Proteomes" id="UP001108089">
    <property type="component" value="Unassembled WGS sequence"/>
</dbReference>
<comment type="caution">
    <text evidence="2">The sequence shown here is derived from an EMBL/GenBank/DDBJ whole genome shotgun (WGS) entry which is preliminary data.</text>
</comment>
<accession>A0ABS9DMZ0</accession>
<feature type="transmembrane region" description="Helical" evidence="1">
    <location>
        <begin position="64"/>
        <end position="86"/>
    </location>
</feature>
<dbReference type="RefSeq" id="WP_235725271.1">
    <property type="nucleotide sequence ID" value="NZ_JAKGCU010000022.1"/>
</dbReference>
<reference evidence="2" key="1">
    <citation type="submission" date="2022-01" db="EMBL/GenBank/DDBJ databases">
        <title>Gordonia xiamenensis sp. nov., isolated from surface seawater in Xiamen.</title>
        <authorList>
            <person name="He Y.F."/>
        </authorList>
    </citation>
    <scope>NUCLEOTIDE SEQUENCE</scope>
    <source>
        <strain evidence="2">GW1C4-4</strain>
    </source>
</reference>
<sequence length="185" mass="19261">MSDVAAQVWAALRTSPRLVATAVRDATRVQMAVAAATAVPVAVLVGVATVLIPNDVFSREVAPVAWNYPTLLVTAVLSGLLAATYVRTDSSSHNSETADPAGVPPSRTDGLGPIGVVFSWFAVGCPVCNKLAVLALGYSGALTWFAPLQPVLALAGIALLWTALAVRLNNQRSCRLPRHHRASAA</sequence>